<sequence>MNPRRRIMGVTLGFAFCFTVVSCKLIWIQLVKQESYREQAIRAHTRGEPVPAQRGSILDVSGRVLAQSMPWIEVRLDGKILAQRPQELPQLASILGVSSEWLKGQADPEKRYQKIAEGISAETEAKLRANRIQSICLERKLVRNYPNGSETAQVLGYVNLQEVTLAGMQKPLAMEVGEAGVEKSMDRYLRGVAGERRIIHDAVRREIPYFRLSDRPARDGYHVVLTVDQGIQHVVEREADLLQETYAPESLQIVVIRPGTGEILAMASRPTFDPNQRKTYESAAVKDRPIADTYEPGSTFKIVTVAAGLNEKIVDLDSTFFCENGEMFYAGSSLKDHDPYGVLTLREVVAKSSNIGMAKLAIQLGEEKLYEYARLFGFGQKAQKGEGALPGEEAGLLRPTKRWSKTSITRIPMGYEVAATNLQMAMAYGAIANGGKRMEPRIIKAVVDRDNRVVLQFLPKVVCQAVRPGAAAKMVEALRGVVSKEGTAEAAQVPGYEVAGKTGTTRKVVQGNYAEGKYRSSFIGFLPAEKPEFLISILVDEPKGKVYYGGKVAGPSFKNIATQVAEQLHLNRGSSVVAKRGAL</sequence>
<evidence type="ECO:0008006" key="8">
    <source>
        <dbReference type="Google" id="ProtNLM"/>
    </source>
</evidence>
<dbReference type="InterPro" id="IPR012338">
    <property type="entry name" value="Beta-lactam/transpept-like"/>
</dbReference>
<accession>A0A0R2X8V1</accession>
<dbReference type="AlphaFoldDB" id="A0A0R2X8V1"/>
<evidence type="ECO:0000256" key="3">
    <source>
        <dbReference type="ARBA" id="ARBA00023136"/>
    </source>
</evidence>
<proteinExistence type="predicted"/>
<dbReference type="SUPFAM" id="SSF56601">
    <property type="entry name" value="beta-lactamase/transpeptidase-like"/>
    <property type="match status" value="1"/>
</dbReference>
<dbReference type="Gene3D" id="3.90.1310.10">
    <property type="entry name" value="Penicillin-binding protein 2a (Domain 2)"/>
    <property type="match status" value="1"/>
</dbReference>
<keyword evidence="3" id="KW-0472">Membrane</keyword>
<reference evidence="6 7" key="1">
    <citation type="submission" date="2015-10" db="EMBL/GenBank/DDBJ databases">
        <title>Metagenome-Assembled Genomes uncover a global brackish microbiome.</title>
        <authorList>
            <person name="Hugerth L.W."/>
            <person name="Larsson J."/>
            <person name="Alneberg J."/>
            <person name="Lindh M.V."/>
            <person name="Legrand C."/>
            <person name="Pinhassi J."/>
            <person name="Andersson A.F."/>
        </authorList>
    </citation>
    <scope>NUCLEOTIDE SEQUENCE [LARGE SCALE GENOMIC DNA]</scope>
    <source>
        <strain evidence="6">BACL9 MAG-120820-bin42</strain>
    </source>
</reference>
<dbReference type="GO" id="GO:0071555">
    <property type="term" value="P:cell wall organization"/>
    <property type="evidence" value="ECO:0007669"/>
    <property type="project" value="TreeGrafter"/>
</dbReference>
<dbReference type="PROSITE" id="PS51257">
    <property type="entry name" value="PROKAR_LIPOPROTEIN"/>
    <property type="match status" value="1"/>
</dbReference>
<keyword evidence="2" id="KW-0645">Protease</keyword>
<dbReference type="Pfam" id="PF03717">
    <property type="entry name" value="PBP_dimer"/>
    <property type="match status" value="1"/>
</dbReference>
<name>A0A0R2X8V1_9BACT</name>
<comment type="caution">
    <text evidence="6">The sequence shown here is derived from an EMBL/GenBank/DDBJ whole genome shotgun (WGS) entry which is preliminary data.</text>
</comment>
<dbReference type="PANTHER" id="PTHR30627:SF1">
    <property type="entry name" value="PEPTIDOGLYCAN D,D-TRANSPEPTIDASE FTSI"/>
    <property type="match status" value="1"/>
</dbReference>
<dbReference type="GO" id="GO:0004180">
    <property type="term" value="F:carboxypeptidase activity"/>
    <property type="evidence" value="ECO:0007669"/>
    <property type="project" value="UniProtKB-KW"/>
</dbReference>
<dbReference type="PANTHER" id="PTHR30627">
    <property type="entry name" value="PEPTIDOGLYCAN D,D-TRANSPEPTIDASE"/>
    <property type="match status" value="1"/>
</dbReference>
<evidence type="ECO:0000259" key="4">
    <source>
        <dbReference type="Pfam" id="PF00905"/>
    </source>
</evidence>
<evidence type="ECO:0000313" key="7">
    <source>
        <dbReference type="Proteomes" id="UP000051557"/>
    </source>
</evidence>
<evidence type="ECO:0000259" key="5">
    <source>
        <dbReference type="Pfam" id="PF03717"/>
    </source>
</evidence>
<feature type="domain" description="Penicillin-binding protein dimerisation" evidence="5">
    <location>
        <begin position="50"/>
        <end position="205"/>
    </location>
</feature>
<dbReference type="Pfam" id="PF00905">
    <property type="entry name" value="Transpeptidase"/>
    <property type="match status" value="1"/>
</dbReference>
<feature type="domain" description="Penicillin-binding protein transpeptidase" evidence="4">
    <location>
        <begin position="253"/>
        <end position="560"/>
    </location>
</feature>
<dbReference type="InterPro" id="IPR036138">
    <property type="entry name" value="PBP_dimer_sf"/>
</dbReference>
<dbReference type="GO" id="GO:0005886">
    <property type="term" value="C:plasma membrane"/>
    <property type="evidence" value="ECO:0007669"/>
    <property type="project" value="TreeGrafter"/>
</dbReference>
<dbReference type="EMBL" id="LIDM01000129">
    <property type="protein sequence ID" value="KRP32343.1"/>
    <property type="molecule type" value="Genomic_DNA"/>
</dbReference>
<gene>
    <name evidence="6" type="ORF">ABS32_04070</name>
</gene>
<dbReference type="Proteomes" id="UP000051557">
    <property type="component" value="Unassembled WGS sequence"/>
</dbReference>
<dbReference type="Gene3D" id="3.40.710.10">
    <property type="entry name" value="DD-peptidase/beta-lactamase superfamily"/>
    <property type="match status" value="1"/>
</dbReference>
<dbReference type="GO" id="GO:0008658">
    <property type="term" value="F:penicillin binding"/>
    <property type="evidence" value="ECO:0007669"/>
    <property type="project" value="InterPro"/>
</dbReference>
<comment type="subcellular location">
    <subcellularLocation>
        <location evidence="1">Membrane</location>
    </subcellularLocation>
</comment>
<dbReference type="InterPro" id="IPR050515">
    <property type="entry name" value="Beta-lactam/transpept"/>
</dbReference>
<evidence type="ECO:0000256" key="2">
    <source>
        <dbReference type="ARBA" id="ARBA00022645"/>
    </source>
</evidence>
<keyword evidence="2" id="KW-0121">Carboxypeptidase</keyword>
<dbReference type="Gene3D" id="3.30.450.330">
    <property type="match status" value="1"/>
</dbReference>
<dbReference type="InterPro" id="IPR001460">
    <property type="entry name" value="PCN-bd_Tpept"/>
</dbReference>
<protein>
    <recommendedName>
        <fullName evidence="8">Penicillin-binding protein 2</fullName>
    </recommendedName>
</protein>
<organism evidence="6 7">
    <name type="scientific">Verrucomicrobia subdivision 6 bacterium BACL9 MAG-120820-bin42</name>
    <dbReference type="NCBI Taxonomy" id="1655634"/>
    <lineage>
        <taxon>Bacteria</taxon>
        <taxon>Pseudomonadati</taxon>
        <taxon>Verrucomicrobiota</taxon>
        <taxon>Verrucomicrobiia</taxon>
        <taxon>Verrucomicrobiales</taxon>
        <taxon>Verrucomicrobia subdivision 6</taxon>
    </lineage>
</organism>
<dbReference type="SUPFAM" id="SSF56519">
    <property type="entry name" value="Penicillin binding protein dimerisation domain"/>
    <property type="match status" value="1"/>
</dbReference>
<keyword evidence="2" id="KW-0378">Hydrolase</keyword>
<dbReference type="InterPro" id="IPR005311">
    <property type="entry name" value="PBP_dimer"/>
</dbReference>
<evidence type="ECO:0000313" key="6">
    <source>
        <dbReference type="EMBL" id="KRP32343.1"/>
    </source>
</evidence>
<evidence type="ECO:0000256" key="1">
    <source>
        <dbReference type="ARBA" id="ARBA00004370"/>
    </source>
</evidence>